<dbReference type="PANTHER" id="PTHR43156:SF2">
    <property type="entry name" value="STAGE II SPORULATION PROTEIN E"/>
    <property type="match status" value="1"/>
</dbReference>
<feature type="non-terminal residue" evidence="3">
    <location>
        <position position="295"/>
    </location>
</feature>
<dbReference type="SMART" id="SM00065">
    <property type="entry name" value="GAF"/>
    <property type="match status" value="1"/>
</dbReference>
<keyword evidence="1" id="KW-0378">Hydrolase</keyword>
<organism evidence="3 4">
    <name type="scientific">Streptomyces carpinensis</name>
    <dbReference type="NCBI Taxonomy" id="66369"/>
    <lineage>
        <taxon>Bacteria</taxon>
        <taxon>Bacillati</taxon>
        <taxon>Actinomycetota</taxon>
        <taxon>Actinomycetes</taxon>
        <taxon>Kitasatosporales</taxon>
        <taxon>Streptomycetaceae</taxon>
        <taxon>Streptomyces</taxon>
    </lineage>
</organism>
<dbReference type="Gene3D" id="3.30.450.40">
    <property type="match status" value="2"/>
</dbReference>
<proteinExistence type="predicted"/>
<evidence type="ECO:0000313" key="4">
    <source>
        <dbReference type="Proteomes" id="UP001458415"/>
    </source>
</evidence>
<dbReference type="SUPFAM" id="SSF55781">
    <property type="entry name" value="GAF domain-like"/>
    <property type="match status" value="1"/>
</dbReference>
<dbReference type="EMBL" id="JBEPCU010001215">
    <property type="protein sequence ID" value="MER6983012.1"/>
    <property type="molecule type" value="Genomic_DNA"/>
</dbReference>
<dbReference type="InterPro" id="IPR029016">
    <property type="entry name" value="GAF-like_dom_sf"/>
</dbReference>
<dbReference type="Proteomes" id="UP001458415">
    <property type="component" value="Unassembled WGS sequence"/>
</dbReference>
<evidence type="ECO:0000259" key="2">
    <source>
        <dbReference type="SMART" id="SM00065"/>
    </source>
</evidence>
<gene>
    <name evidence="3" type="ORF">ABT317_40160</name>
</gene>
<reference evidence="3 4" key="1">
    <citation type="submission" date="2024-06" db="EMBL/GenBank/DDBJ databases">
        <title>The Natural Products Discovery Center: Release of the First 8490 Sequenced Strains for Exploring Actinobacteria Biosynthetic Diversity.</title>
        <authorList>
            <person name="Kalkreuter E."/>
            <person name="Kautsar S.A."/>
            <person name="Yang D."/>
            <person name="Bader C.D."/>
            <person name="Teijaro C.N."/>
            <person name="Fluegel L."/>
            <person name="Davis C.M."/>
            <person name="Simpson J.R."/>
            <person name="Lauterbach L."/>
            <person name="Steele A.D."/>
            <person name="Gui C."/>
            <person name="Meng S."/>
            <person name="Li G."/>
            <person name="Viehrig K."/>
            <person name="Ye F."/>
            <person name="Su P."/>
            <person name="Kiefer A.F."/>
            <person name="Nichols A."/>
            <person name="Cepeda A.J."/>
            <person name="Yan W."/>
            <person name="Fan B."/>
            <person name="Jiang Y."/>
            <person name="Adhikari A."/>
            <person name="Zheng C.-J."/>
            <person name="Schuster L."/>
            <person name="Cowan T.M."/>
            <person name="Smanski M.J."/>
            <person name="Chevrette M.G."/>
            <person name="De Carvalho L.P.S."/>
            <person name="Shen B."/>
        </authorList>
    </citation>
    <scope>NUCLEOTIDE SEQUENCE [LARGE SCALE GENOMIC DNA]</scope>
    <source>
        <strain evidence="3 4">NPDC000634</strain>
    </source>
</reference>
<evidence type="ECO:0000256" key="1">
    <source>
        <dbReference type="ARBA" id="ARBA00022801"/>
    </source>
</evidence>
<evidence type="ECO:0000313" key="3">
    <source>
        <dbReference type="EMBL" id="MER6983012.1"/>
    </source>
</evidence>
<comment type="caution">
    <text evidence="3">The sequence shown here is derived from an EMBL/GenBank/DDBJ whole genome shotgun (WGS) entry which is preliminary data.</text>
</comment>
<dbReference type="PANTHER" id="PTHR43156">
    <property type="entry name" value="STAGE II SPORULATION PROTEIN E-RELATED"/>
    <property type="match status" value="1"/>
</dbReference>
<dbReference type="InterPro" id="IPR003018">
    <property type="entry name" value="GAF"/>
</dbReference>
<sequence length="295" mass="30972">MRLVAASGLAAQSAEAWADLSDDQDVAPAYAMRRGEYAWVGGDSLGMGAAGTAAVPLPGADGPIGVLSVIMEGSGEPDEVQRSFLHSVAEWAAAGLEDLPGRLPVRGSPAGSEQTVRMGKLTSALAEALTSQEVVQAVAAHVLPPFGADGLIFWVFEGGQQRVVGSAGYPQEFLSLLDGIPVADYAVATDVLGTRTPQFIESASEYCRRYPALEHIPPAAQKNAWAFLPMIASGRSIGMCLVSFAQPRSFSDEERTLLTALSGLAGQSLGRARLYDVEHARAQGLQRGLLPRTLP</sequence>
<accession>A0ABV1WFP6</accession>
<name>A0ABV1WFP6_9ACTN</name>
<feature type="domain" description="GAF" evidence="2">
    <location>
        <begin position="130"/>
        <end position="279"/>
    </location>
</feature>
<protein>
    <submittedName>
        <fullName evidence="3">GAF domain-containing protein</fullName>
    </submittedName>
</protein>
<dbReference type="InterPro" id="IPR052016">
    <property type="entry name" value="Bact_Sigma-Reg"/>
</dbReference>
<dbReference type="Pfam" id="PF13185">
    <property type="entry name" value="GAF_2"/>
    <property type="match status" value="1"/>
</dbReference>
<keyword evidence="4" id="KW-1185">Reference proteome</keyword>